<dbReference type="SUPFAM" id="SSF54427">
    <property type="entry name" value="NTF2-like"/>
    <property type="match status" value="1"/>
</dbReference>
<evidence type="ECO:0000259" key="2">
    <source>
        <dbReference type="Pfam" id="PF12680"/>
    </source>
</evidence>
<gene>
    <name evidence="3" type="ORF">ACFMB1_14935</name>
</gene>
<feature type="chain" id="PRO_5045181639" evidence="1">
    <location>
        <begin position="28"/>
        <end position="164"/>
    </location>
</feature>
<evidence type="ECO:0000256" key="1">
    <source>
        <dbReference type="SAM" id="SignalP"/>
    </source>
</evidence>
<dbReference type="InterPro" id="IPR037401">
    <property type="entry name" value="SnoaL-like"/>
</dbReference>
<feature type="domain" description="SnoaL-like" evidence="2">
    <location>
        <begin position="64"/>
        <end position="146"/>
    </location>
</feature>
<reference evidence="3 4" key="1">
    <citation type="submission" date="2024-09" db="EMBL/GenBank/DDBJ databases">
        <authorList>
            <person name="Zhang Z.-H."/>
        </authorList>
    </citation>
    <scope>NUCLEOTIDE SEQUENCE [LARGE SCALE GENOMIC DNA]</scope>
    <source>
        <strain evidence="3 4">HHTR114</strain>
    </source>
</reference>
<organism evidence="3 4">
    <name type="scientific">Hyphococcus aureus</name>
    <dbReference type="NCBI Taxonomy" id="2666033"/>
    <lineage>
        <taxon>Bacteria</taxon>
        <taxon>Pseudomonadati</taxon>
        <taxon>Pseudomonadota</taxon>
        <taxon>Alphaproteobacteria</taxon>
        <taxon>Parvularculales</taxon>
        <taxon>Parvularculaceae</taxon>
        <taxon>Hyphococcus</taxon>
    </lineage>
</organism>
<dbReference type="InterPro" id="IPR032710">
    <property type="entry name" value="NTF2-like_dom_sf"/>
</dbReference>
<evidence type="ECO:0000313" key="4">
    <source>
        <dbReference type="Proteomes" id="UP001596116"/>
    </source>
</evidence>
<feature type="signal peptide" evidence="1">
    <location>
        <begin position="1"/>
        <end position="27"/>
    </location>
</feature>
<dbReference type="RefSeq" id="WP_379881901.1">
    <property type="nucleotide sequence ID" value="NZ_JBHPON010000002.1"/>
</dbReference>
<protein>
    <submittedName>
        <fullName evidence="3">Nuclear transport factor 2 family protein</fullName>
    </submittedName>
</protein>
<dbReference type="Pfam" id="PF12680">
    <property type="entry name" value="SnoaL_2"/>
    <property type="match status" value="1"/>
</dbReference>
<proteinExistence type="predicted"/>
<keyword evidence="1" id="KW-0732">Signal</keyword>
<dbReference type="Gene3D" id="3.10.450.50">
    <property type="match status" value="1"/>
</dbReference>
<keyword evidence="4" id="KW-1185">Reference proteome</keyword>
<evidence type="ECO:0000313" key="3">
    <source>
        <dbReference type="EMBL" id="MFC6036852.1"/>
    </source>
</evidence>
<sequence length="164" mass="18129">MNSFAARSIKVFTYSALALGLIGGALAKTSDADILAREAMEQENLKKAVWCMEVLEVELNVDQFGEECVAEGHIEHAPRVPDGKDGLIQYFAAQLERFPQMHGDIKRAGADGDLVWMHIHFKATPDSEGNAGMHIFRMENGKFAEHWGVGQPVVKSSLHDNSMF</sequence>
<name>A0ABW1L1Q3_9PROT</name>
<accession>A0ABW1L1Q3</accession>
<dbReference type="EMBL" id="JBHPON010000002">
    <property type="protein sequence ID" value="MFC6036852.1"/>
    <property type="molecule type" value="Genomic_DNA"/>
</dbReference>
<comment type="caution">
    <text evidence="3">The sequence shown here is derived from an EMBL/GenBank/DDBJ whole genome shotgun (WGS) entry which is preliminary data.</text>
</comment>
<dbReference type="Proteomes" id="UP001596116">
    <property type="component" value="Unassembled WGS sequence"/>
</dbReference>